<sequence length="304" mass="32375">MASPPTTATTTSTTTTTSTPSLPCPPFIDVPGLRNFRDAGGYPLEDAPTKIVRKGLLFRASEPSKVTDQGIATMTDTLGIKRVYDLRSQTELDRDAKSAGRQVKEWAGSERVFAPVFSNEDYSPEAIAKRFSAFASEGSEGFVQVYTRILLAGASPNGPFALILRHLASPDPPAPILIHCTAGKDRTGVIIALILSLCGVSDEAVAHEYSLTDLGLGERKEEFISHLISVEPLKGNRAAAERMVSSRAESMQGTLKMIRERWGGGGGVYSGGGWIECRRGGGYQAESGGGGYGWIRNAEMGGAC</sequence>
<evidence type="ECO:0000259" key="2">
    <source>
        <dbReference type="PROSITE" id="PS50056"/>
    </source>
</evidence>
<feature type="compositionally biased region" description="Low complexity" evidence="1">
    <location>
        <begin position="1"/>
        <end position="21"/>
    </location>
</feature>
<dbReference type="Pfam" id="PF13350">
    <property type="entry name" value="Y_phosphatase3"/>
    <property type="match status" value="1"/>
</dbReference>
<feature type="domain" description="Tyrosine specific protein phosphatases" evidence="2">
    <location>
        <begin position="158"/>
        <end position="224"/>
    </location>
</feature>
<dbReference type="SUPFAM" id="SSF52799">
    <property type="entry name" value="(Phosphotyrosine protein) phosphatases II"/>
    <property type="match status" value="1"/>
</dbReference>
<feature type="region of interest" description="Disordered" evidence="1">
    <location>
        <begin position="1"/>
        <end position="24"/>
    </location>
</feature>
<dbReference type="PROSITE" id="PS00383">
    <property type="entry name" value="TYR_PHOSPHATASE_1"/>
    <property type="match status" value="1"/>
</dbReference>
<name>A0A9W8YJ70_9PEZI</name>
<dbReference type="Proteomes" id="UP001140453">
    <property type="component" value="Unassembled WGS sequence"/>
</dbReference>
<evidence type="ECO:0000313" key="4">
    <source>
        <dbReference type="Proteomes" id="UP001140453"/>
    </source>
</evidence>
<dbReference type="PANTHER" id="PTHR31126:SF1">
    <property type="entry name" value="TYROSINE SPECIFIC PROTEIN PHOSPHATASES DOMAIN-CONTAINING PROTEIN"/>
    <property type="match status" value="1"/>
</dbReference>
<dbReference type="GO" id="GO:0004721">
    <property type="term" value="F:phosphoprotein phosphatase activity"/>
    <property type="evidence" value="ECO:0007669"/>
    <property type="project" value="InterPro"/>
</dbReference>
<evidence type="ECO:0000313" key="3">
    <source>
        <dbReference type="EMBL" id="KAJ4386132.1"/>
    </source>
</evidence>
<comment type="caution">
    <text evidence="3">The sequence shown here is derived from an EMBL/GenBank/DDBJ whole genome shotgun (WGS) entry which is preliminary data.</text>
</comment>
<dbReference type="InterPro" id="IPR016130">
    <property type="entry name" value="Tyr_Pase_AS"/>
</dbReference>
<dbReference type="AlphaFoldDB" id="A0A9W8YJ70"/>
<organism evidence="3 4">
    <name type="scientific">Gnomoniopsis smithogilvyi</name>
    <dbReference type="NCBI Taxonomy" id="1191159"/>
    <lineage>
        <taxon>Eukaryota</taxon>
        <taxon>Fungi</taxon>
        <taxon>Dikarya</taxon>
        <taxon>Ascomycota</taxon>
        <taxon>Pezizomycotina</taxon>
        <taxon>Sordariomycetes</taxon>
        <taxon>Sordariomycetidae</taxon>
        <taxon>Diaporthales</taxon>
        <taxon>Gnomoniaceae</taxon>
        <taxon>Gnomoniopsis</taxon>
    </lineage>
</organism>
<accession>A0A9W8YJ70</accession>
<gene>
    <name evidence="3" type="ORF">N0V93_009024</name>
</gene>
<keyword evidence="4" id="KW-1185">Reference proteome</keyword>
<dbReference type="OrthoDB" id="449382at2759"/>
<reference evidence="3" key="1">
    <citation type="submission" date="2022-10" db="EMBL/GenBank/DDBJ databases">
        <title>Tapping the CABI collections for fungal endophytes: first genome assemblies for Collariella, Neodidymelliopsis, Ascochyta clinopodiicola, Didymella pomorum, Didymosphaeria variabile, Neocosmospora piperis and Neocucurbitaria cava.</title>
        <authorList>
            <person name="Hill R."/>
        </authorList>
    </citation>
    <scope>NUCLEOTIDE SEQUENCE</scope>
    <source>
        <strain evidence="3">IMI 355082</strain>
    </source>
</reference>
<evidence type="ECO:0000256" key="1">
    <source>
        <dbReference type="SAM" id="MobiDB-lite"/>
    </source>
</evidence>
<protein>
    <recommendedName>
        <fullName evidence="2">Tyrosine specific protein phosphatases domain-containing protein</fullName>
    </recommendedName>
</protein>
<proteinExistence type="predicted"/>
<dbReference type="EMBL" id="JAPEVB010000006">
    <property type="protein sequence ID" value="KAJ4386132.1"/>
    <property type="molecule type" value="Genomic_DNA"/>
</dbReference>
<dbReference type="InterPro" id="IPR029021">
    <property type="entry name" value="Prot-tyrosine_phosphatase-like"/>
</dbReference>
<dbReference type="PROSITE" id="PS50056">
    <property type="entry name" value="TYR_PHOSPHATASE_2"/>
    <property type="match status" value="1"/>
</dbReference>
<dbReference type="PANTHER" id="PTHR31126">
    <property type="entry name" value="TYROSINE-PROTEIN PHOSPHATASE"/>
    <property type="match status" value="1"/>
</dbReference>
<dbReference type="InterPro" id="IPR000387">
    <property type="entry name" value="Tyr_Pase_dom"/>
</dbReference>
<dbReference type="InterPro" id="IPR026893">
    <property type="entry name" value="Tyr/Ser_Pase_IphP-type"/>
</dbReference>
<dbReference type="Gene3D" id="3.90.190.10">
    <property type="entry name" value="Protein tyrosine phosphatase superfamily"/>
    <property type="match status" value="1"/>
</dbReference>